<sequence length="67" mass="7771">MVNAALFALEKSVWVGATLCDFAYYTHQYVYGEPGGADKYEFYQVISRLRKEGFIEKIKDIDQEKII</sequence>
<dbReference type="AlphaFoldDB" id="A0A0G0QPN6"/>
<proteinExistence type="predicted"/>
<gene>
    <name evidence="1" type="ORF">UT77_C0002G0052</name>
</gene>
<organism evidence="1 2">
    <name type="scientific">Candidatus Daviesbacteria bacterium GW2011_GWC2_40_12</name>
    <dbReference type="NCBI Taxonomy" id="1618431"/>
    <lineage>
        <taxon>Bacteria</taxon>
        <taxon>Candidatus Daviesiibacteriota</taxon>
    </lineage>
</organism>
<protein>
    <submittedName>
        <fullName evidence="1">Uncharacterized protein</fullName>
    </submittedName>
</protein>
<evidence type="ECO:0000313" key="2">
    <source>
        <dbReference type="Proteomes" id="UP000034881"/>
    </source>
</evidence>
<name>A0A0G0QPN6_9BACT</name>
<reference evidence="1 2" key="1">
    <citation type="journal article" date="2015" name="Nature">
        <title>rRNA introns, odd ribosomes, and small enigmatic genomes across a large radiation of phyla.</title>
        <authorList>
            <person name="Brown C.T."/>
            <person name="Hug L.A."/>
            <person name="Thomas B.C."/>
            <person name="Sharon I."/>
            <person name="Castelle C.J."/>
            <person name="Singh A."/>
            <person name="Wilkins M.J."/>
            <person name="Williams K.H."/>
            <person name="Banfield J.F."/>
        </authorList>
    </citation>
    <scope>NUCLEOTIDE SEQUENCE [LARGE SCALE GENOMIC DNA]</scope>
</reference>
<accession>A0A0G0QPN6</accession>
<dbReference type="Proteomes" id="UP000034881">
    <property type="component" value="Unassembled WGS sequence"/>
</dbReference>
<comment type="caution">
    <text evidence="1">The sequence shown here is derived from an EMBL/GenBank/DDBJ whole genome shotgun (WGS) entry which is preliminary data.</text>
</comment>
<dbReference type="EMBL" id="LBYB01000002">
    <property type="protein sequence ID" value="KKR42399.1"/>
    <property type="molecule type" value="Genomic_DNA"/>
</dbReference>
<evidence type="ECO:0000313" key="1">
    <source>
        <dbReference type="EMBL" id="KKR42399.1"/>
    </source>
</evidence>